<evidence type="ECO:0000313" key="1">
    <source>
        <dbReference type="EMBL" id="ARF10508.1"/>
    </source>
</evidence>
<reference evidence="1" key="1">
    <citation type="journal article" date="2017" name="Science">
        <title>Giant viruses with an expanded complement of translation system components.</title>
        <authorList>
            <person name="Schulz F."/>
            <person name="Yutin N."/>
            <person name="Ivanova N.N."/>
            <person name="Ortega D.R."/>
            <person name="Lee T.K."/>
            <person name="Vierheilig J."/>
            <person name="Daims H."/>
            <person name="Horn M."/>
            <person name="Wagner M."/>
            <person name="Jensen G.J."/>
            <person name="Kyrpides N.C."/>
            <person name="Koonin E.V."/>
            <person name="Woyke T."/>
        </authorList>
    </citation>
    <scope>NUCLEOTIDE SEQUENCE</scope>
    <source>
        <strain evidence="1">HKV1</strain>
    </source>
</reference>
<protein>
    <submittedName>
        <fullName evidence="1">Uncharacterized protein</fullName>
    </submittedName>
</protein>
<dbReference type="EMBL" id="KY684104">
    <property type="protein sequence ID" value="ARF10508.1"/>
    <property type="molecule type" value="Genomic_DNA"/>
</dbReference>
<proteinExistence type="predicted"/>
<gene>
    <name evidence="1" type="ORF">Hokovirus_2_35</name>
</gene>
<accession>A0A1V0SFV3</accession>
<organism evidence="1">
    <name type="scientific">Hokovirus HKV1</name>
    <dbReference type="NCBI Taxonomy" id="1977638"/>
    <lineage>
        <taxon>Viruses</taxon>
        <taxon>Varidnaviria</taxon>
        <taxon>Bamfordvirae</taxon>
        <taxon>Nucleocytoviricota</taxon>
        <taxon>Megaviricetes</taxon>
        <taxon>Imitervirales</taxon>
        <taxon>Mimiviridae</taxon>
        <taxon>Klosneuvirinae</taxon>
        <taxon>Hokovirus</taxon>
    </lineage>
</organism>
<sequence length="145" mass="17525">MTYYLDGSTIEKEQLINNYDFIMIHCNDVCHETMRPILQSQNYIYCICYKFSNSHINTYYYVNKGLNINMYIYSCYMYFDIFNKMYLSYDSIHDFFLDKLPCFILDEAYEYKAKNLENAYKITKIDVPDVYYLERKGQLTKAAVK</sequence>
<name>A0A1V0SFV3_9VIRU</name>